<feature type="transmembrane region" description="Helical" evidence="1">
    <location>
        <begin position="230"/>
        <end position="246"/>
    </location>
</feature>
<feature type="transmembrane region" description="Helical" evidence="1">
    <location>
        <begin position="88"/>
        <end position="107"/>
    </location>
</feature>
<feature type="transmembrane region" description="Helical" evidence="1">
    <location>
        <begin position="175"/>
        <end position="194"/>
    </location>
</feature>
<keyword evidence="1" id="KW-0812">Transmembrane</keyword>
<dbReference type="Proteomes" id="UP000176863">
    <property type="component" value="Unassembled WGS sequence"/>
</dbReference>
<accession>A0A1F6CU57</accession>
<protein>
    <recommendedName>
        <fullName evidence="2">DUF2157 domain-containing protein</fullName>
    </recommendedName>
</protein>
<name>A0A1F6CU57_9BACT</name>
<organism evidence="3 4">
    <name type="scientific">Candidatus Kaiserbacteria bacterium RIFCSPHIGHO2_01_FULL_53_29</name>
    <dbReference type="NCBI Taxonomy" id="1798480"/>
    <lineage>
        <taxon>Bacteria</taxon>
        <taxon>Candidatus Kaiseribacteriota</taxon>
    </lineage>
</organism>
<feature type="transmembrane region" description="Helical" evidence="1">
    <location>
        <begin position="252"/>
        <end position="269"/>
    </location>
</feature>
<feature type="transmembrane region" description="Helical" evidence="1">
    <location>
        <begin position="276"/>
        <end position="293"/>
    </location>
</feature>
<dbReference type="Pfam" id="PF09925">
    <property type="entry name" value="DUF2157"/>
    <property type="match status" value="1"/>
</dbReference>
<dbReference type="EMBL" id="MFKT01000027">
    <property type="protein sequence ID" value="OGG52551.1"/>
    <property type="molecule type" value="Genomic_DNA"/>
</dbReference>
<keyword evidence="1" id="KW-1133">Transmembrane helix</keyword>
<sequence length="327" mass="35839">MDESNQAIKLQLLGAVRLGLQAGTITKEELAALMGMSASTQLSQQTTAPLEQPERISVVQLLQYMGGFIVLLGIGAFVATFWEDISPMARVVIAAGGTLLAYVLGVALMRVDTKSQSGVAFHLIAGCLFPFAFYVALNELFMLEMTAETVAVISLVLLVIYAASFAVFRHLIFTFFMLANSISFIYSGIYVLMPDISWEMLAHLTLVIGAIGIFVGYSFRGTENERLSELMYFLGGLAVLISPATVFESTPIWQLVYPFLIAFMLYLAMLLHSKRILMISVLAVMGYVIYLTGKYFADVVGWPIALVATGILLIVIGYVAVKYKEKI</sequence>
<reference evidence="3 4" key="1">
    <citation type="journal article" date="2016" name="Nat. Commun.">
        <title>Thousands of microbial genomes shed light on interconnected biogeochemical processes in an aquifer system.</title>
        <authorList>
            <person name="Anantharaman K."/>
            <person name="Brown C.T."/>
            <person name="Hug L.A."/>
            <person name="Sharon I."/>
            <person name="Castelle C.J."/>
            <person name="Probst A.J."/>
            <person name="Thomas B.C."/>
            <person name="Singh A."/>
            <person name="Wilkins M.J."/>
            <person name="Karaoz U."/>
            <person name="Brodie E.L."/>
            <person name="Williams K.H."/>
            <person name="Hubbard S.S."/>
            <person name="Banfield J.F."/>
        </authorList>
    </citation>
    <scope>NUCLEOTIDE SEQUENCE [LARGE SCALE GENOMIC DNA]</scope>
</reference>
<dbReference type="AlphaFoldDB" id="A0A1F6CU57"/>
<gene>
    <name evidence="3" type="ORF">A2851_01555</name>
</gene>
<feature type="domain" description="DUF2157" evidence="2">
    <location>
        <begin position="37"/>
        <end position="163"/>
    </location>
</feature>
<keyword evidence="1" id="KW-0472">Membrane</keyword>
<evidence type="ECO:0000313" key="3">
    <source>
        <dbReference type="EMBL" id="OGG52551.1"/>
    </source>
</evidence>
<dbReference type="InterPro" id="IPR018677">
    <property type="entry name" value="DUF2157"/>
</dbReference>
<feature type="transmembrane region" description="Helical" evidence="1">
    <location>
        <begin position="119"/>
        <end position="137"/>
    </location>
</feature>
<comment type="caution">
    <text evidence="3">The sequence shown here is derived from an EMBL/GenBank/DDBJ whole genome shotgun (WGS) entry which is preliminary data.</text>
</comment>
<evidence type="ECO:0000256" key="1">
    <source>
        <dbReference type="SAM" id="Phobius"/>
    </source>
</evidence>
<proteinExistence type="predicted"/>
<feature type="transmembrane region" description="Helical" evidence="1">
    <location>
        <begin position="299"/>
        <end position="321"/>
    </location>
</feature>
<feature type="transmembrane region" description="Helical" evidence="1">
    <location>
        <begin position="61"/>
        <end position="82"/>
    </location>
</feature>
<feature type="transmembrane region" description="Helical" evidence="1">
    <location>
        <begin position="149"/>
        <end position="168"/>
    </location>
</feature>
<feature type="transmembrane region" description="Helical" evidence="1">
    <location>
        <begin position="200"/>
        <end position="218"/>
    </location>
</feature>
<evidence type="ECO:0000313" key="4">
    <source>
        <dbReference type="Proteomes" id="UP000176863"/>
    </source>
</evidence>
<evidence type="ECO:0000259" key="2">
    <source>
        <dbReference type="Pfam" id="PF09925"/>
    </source>
</evidence>